<dbReference type="EMBL" id="KE721055">
    <property type="protein sequence ID" value="ERF72672.1"/>
    <property type="molecule type" value="Genomic_DNA"/>
</dbReference>
<keyword evidence="3" id="KW-1185">Reference proteome</keyword>
<protein>
    <recommendedName>
        <fullName evidence="1">CorA-like transporter domain-containing protein</fullName>
    </recommendedName>
</protein>
<dbReference type="OMA" id="CISEEHF"/>
<feature type="domain" description="CorA-like transporter" evidence="1">
    <location>
        <begin position="21"/>
        <end position="234"/>
    </location>
</feature>
<dbReference type="OrthoDB" id="5396681at2759"/>
<evidence type="ECO:0000313" key="2">
    <source>
        <dbReference type="EMBL" id="ERF72672.1"/>
    </source>
</evidence>
<reference evidence="3" key="1">
    <citation type="journal article" date="2014" name="BMC Genomics">
        <title>Genome characteristics reveal the impact of lichenization on lichen-forming fungus Endocarpon pusillum Hedwig (Verrucariales, Ascomycota).</title>
        <authorList>
            <person name="Wang Y.-Y."/>
            <person name="Liu B."/>
            <person name="Zhang X.-Y."/>
            <person name="Zhou Q.-M."/>
            <person name="Zhang T."/>
            <person name="Li H."/>
            <person name="Yu Y.-F."/>
            <person name="Zhang X.-L."/>
            <person name="Hao X.-Y."/>
            <person name="Wang M."/>
            <person name="Wang L."/>
            <person name="Wei J.-C."/>
        </authorList>
    </citation>
    <scope>NUCLEOTIDE SEQUENCE [LARGE SCALE GENOMIC DNA]</scope>
    <source>
        <strain evidence="3">Z07020 / HMAS-L-300199</strain>
    </source>
</reference>
<gene>
    <name evidence="2" type="ORF">EPUS_09491</name>
</gene>
<proteinExistence type="predicted"/>
<accession>U1G5S1</accession>
<sequence>MASSSVSRFLDAGIPSDMEMGHLFHPSKIRVDKLSLRRLAPRIDQILFNNVQDLKEGLANSGDEVLSFIFLRQQDTWDYIQLSDQAFVYLMRTCQVFTPFWDLVRGFGIKFESKDENIVGLKSKLSAGRSELCYNVRYFEKHNRPGTKAIWSERQVALYHTFDLDDQSSLWIIIQPSKSMELKLQSCVHDIKDFDLLPSDHLDIHALFVSVLASNWRSYINYLEDQLSEVDEKALNSSVGTPCRLDYTVTFRDVQDLELIRRKLLKAALILASNADVGRSLNAHIGKVAQALQKSEIPSSHEVLDQFAADLEMHAKVVTLLLEKVRGTKHRHEEISLTTSVAIRNDGSQIRKLTEQATTASNLMTGLTRKMRNDSKFMKIITFLALLYAPASLAAVR</sequence>
<dbReference type="AlphaFoldDB" id="U1G5S1"/>
<organism evidence="2 3">
    <name type="scientific">Endocarpon pusillum (strain Z07020 / HMAS-L-300199)</name>
    <name type="common">Lichen-forming fungus</name>
    <dbReference type="NCBI Taxonomy" id="1263415"/>
    <lineage>
        <taxon>Eukaryota</taxon>
        <taxon>Fungi</taxon>
        <taxon>Dikarya</taxon>
        <taxon>Ascomycota</taxon>
        <taxon>Pezizomycotina</taxon>
        <taxon>Eurotiomycetes</taxon>
        <taxon>Chaetothyriomycetidae</taxon>
        <taxon>Verrucariales</taxon>
        <taxon>Verrucariaceae</taxon>
        <taxon>Endocarpon</taxon>
    </lineage>
</organism>
<evidence type="ECO:0000259" key="1">
    <source>
        <dbReference type="Pfam" id="PF26616"/>
    </source>
</evidence>
<name>U1G5S1_ENDPU</name>
<dbReference type="RefSeq" id="XP_007801680.1">
    <property type="nucleotide sequence ID" value="XM_007803489.1"/>
</dbReference>
<dbReference type="InterPro" id="IPR058257">
    <property type="entry name" value="CorA-like_dom"/>
</dbReference>
<dbReference type="Pfam" id="PF26616">
    <property type="entry name" value="CorA-like"/>
    <property type="match status" value="1"/>
</dbReference>
<dbReference type="Proteomes" id="UP000019373">
    <property type="component" value="Unassembled WGS sequence"/>
</dbReference>
<dbReference type="HOGENOM" id="CLU_694503_0_0_1"/>
<dbReference type="GeneID" id="19244282"/>
<dbReference type="eggNOG" id="ENOG502SAMN">
    <property type="taxonomic scope" value="Eukaryota"/>
</dbReference>
<evidence type="ECO:0000313" key="3">
    <source>
        <dbReference type="Proteomes" id="UP000019373"/>
    </source>
</evidence>